<gene>
    <name evidence="6" type="ORF">J2Z22_000364</name>
</gene>
<evidence type="ECO:0000259" key="2">
    <source>
        <dbReference type="Pfam" id="PF01471"/>
    </source>
</evidence>
<proteinExistence type="predicted"/>
<name>A0ABU3H210_9BACL</name>
<feature type="domain" description="Peptidoglycan binding-like" evidence="2">
    <location>
        <begin position="94"/>
        <end position="144"/>
    </location>
</feature>
<comment type="caution">
    <text evidence="6">The sequence shown here is derived from an EMBL/GenBank/DDBJ whole genome shotgun (WGS) entry which is preliminary data.</text>
</comment>
<evidence type="ECO:0000259" key="3">
    <source>
        <dbReference type="Pfam" id="PF18276"/>
    </source>
</evidence>
<dbReference type="RefSeq" id="WP_312000667.1">
    <property type="nucleotide sequence ID" value="NZ_JAUSUY010000001.1"/>
</dbReference>
<dbReference type="InterPro" id="IPR002477">
    <property type="entry name" value="Peptidoglycan-bd-like"/>
</dbReference>
<feature type="domain" description="ABC toxin N-terminal" evidence="5">
    <location>
        <begin position="1661"/>
        <end position="1806"/>
    </location>
</feature>
<feature type="domain" description="Peptidoglycan binding-like" evidence="2">
    <location>
        <begin position="21"/>
        <end position="77"/>
    </location>
</feature>
<evidence type="ECO:0000313" key="7">
    <source>
        <dbReference type="Proteomes" id="UP001248709"/>
    </source>
</evidence>
<evidence type="ECO:0000259" key="4">
    <source>
        <dbReference type="Pfam" id="PF18413"/>
    </source>
</evidence>
<feature type="domain" description="Peptidoglycan binding-like" evidence="2">
    <location>
        <begin position="194"/>
        <end position="225"/>
    </location>
</feature>
<dbReference type="InterPro" id="IPR036365">
    <property type="entry name" value="PGBD-like_sf"/>
</dbReference>
<evidence type="ECO:0000256" key="1">
    <source>
        <dbReference type="SAM" id="Coils"/>
    </source>
</evidence>
<feature type="domain" description="Tc toxin complex TcA C-terminal TcB-binding" evidence="3">
    <location>
        <begin position="2757"/>
        <end position="3043"/>
    </location>
</feature>
<dbReference type="Pfam" id="PF20220">
    <property type="entry name" value="ABC_toxin_N"/>
    <property type="match status" value="1"/>
</dbReference>
<sequence length="3207" mass="356659">MNRFIFPKGLKISPDTLGSRSVGELQSALRKLKLDISSSDLARKEMGASTMEAIRTVQERAGLPADGKLTKDTVARLNAELAHTFVAGSKTRTQRVQELLQRVGQPIDPEEIRSRKFGPSTEQGLKRFQADMRLAQDGRISDGIVARLREEALKARFSSKGQVAVLHRTLLRALHTAKLGEVRVDHGELRGRQIGATTRAALKALQQKYGLPPTGELDPVTYDRLTSLAASIPQPVMRMKPGSAGELKPIRKTARLNMKARHVNGMQKALAYLGYGINEQEFKTQTFGKSTREALIEYQRARFLPVTGHAEGQTLDSLNREVLQANPLASEKEYAYRVRGSVRDPLWVGMGGIKIQVWERLIGGPGALLSERQTAGNGFFDIPYDPPRDSATGQIKRSFSLEVKALGAGNQELGSRTLVNPAMICWANFTQGDEPYRGISEFESRMAAVNKAIAPGAVKALVQTEQHRQISEASLRAGMAAEDVMRLVLAHLVSGKLNHPVLGPEACYAYIGQNLPPSLPGDLLESTEDWELIDQLVESASSGLVFMDGELQASAFGNAVTLNLMPIAVGRQKQAILDALAALKRTYALEKPILIGNGSLQTLLEASPGMKPHSAAVADTFIKFKSLGPDFWAHLSENAGEFGGKAAVEEFETVVNVGHITKNFKPMLNLLKQKINDPNFTQLQSVRDLAKLTTGQWEDLINENGGEVPPNTDGADNRVATYAATLAGQSERLFPAVALAAAVSRSASNPLPHLAGVQNLLDQHPDLELRTANLNVFFEEKGITDSDLLQEARVLQRVHRIAPTAMAGQALLDLKIHNSAQIMSLGKEQFAEALTATQRVDKRTALTVYGLAEYQYAQVLQRIADYRLELHGANPRALMDFTHSAEELPSALAGIPDLEALFGSLDFCDCTDCQSVYGPSAYLADLLRYLDSHNSETAGKTVKDVLFGRRPDIGNIKLNCENTETPLPYIDLVCEVLENAVPAASPNFSFQTTRTPAELRASPEHVKVDAYNVLKAADYPLDNAFNLWQEEARGLLQHLGVARWELMEAFQTALPGAVPSPSNVSIAGEYWGMSTHETGMVTVQAATAASQTVFWGFDANLTEIAVSDFMRHSRLTYGQLLDLLCVRWINPPNDPGKMVRPNATCDTGMQKIVNLTPDRLDKMHRFLRLWRHTGWAMWELDLLIRNAVLGGGSLNPDLLARLKAFRQVQERLGLPADETLALYGEINTEIRVQPDSPQRSIDPLYTAMFLNPAVVSPVDPGFILPLPGSGHLVEHKAALLAAFALTEADLDLLLARLGNDSLTLANLSKLSRYVALKRGLGIGIKDLLTMESLSGAADIFASPKATLDFIGMLDAVARSGVSVDELDYLLNYRPDSPYGLREEAITGYVTALREALRGSAAAQREGTIISQISAAFALPSGQAGLLLGMTLAGNTLGAHLNAPALTQRDGAGAYTLAITAANFPAIYSTYRLLHKLAMLLTRLKVGRDDLGWLLQRAKDFNLLDLSALPVTGTAAPLFPAWLALYQWLSFNRMYPEPEGVSLRALFDLAAAAAAPSNQIRESIAELTQWSIDDLNDLAAGLGLQHGGASSDYTRIGTYLRLQECFKLINRTGVSAVSLLAWSNRDNDTGGAQASAAQQIRQAVKSRYDYSVWLDKVAPIEDALREKKRSALIGYLVETSLRTASPDMEMGGKTYANPSYWRDANDLLEYFLIDVEMGACQLTSRIKQAISSVQMFVQRCMLGLEQPLVEVSRAEQQETVSSNSWSQWKWMKSYRIWEANRKVFLYPENWIEPELRDDKSPFFEELEAEIMQKDITFENAQAVFLNYVQKVHEVARLEIMGAYYELDDTDPRDNLAPDINLFHVIGRTRAHPSIYYYRRFDLNYGEWTAWEKIDVDIQSNQVIPVVYNRQLYLFWLNFIEKPQKVKKQPPAKPSNDTNVPETPNQIEIQLAWSARKDGGWTAKRISRQKLIHPWQRPLYAYNLKPRYKSRENLLWLDIYISQSPEFNNTRFWDAYRNTREYVTATHPYDERARPWHSSSFVFDGEVVDVKLKGLNGQYHVPDSSGVATDALTPTNSYTYVHDNFGEEGRAIRRLAGPYEIAPRLPLPDGMHYENVRLVNDKRTLNGGSANVLQNGYTQTLLSAAKSPFEIVFSQHQIAFDTAMWGRVPLFYQDSFRAFFIKPEWQQVIVGYNQTLQTYNYNFYPFYHPYTALFMRELNRSGVDGLLNRRIQIRPQDYYPGNSFSFGSYSPGPSVKPDSTVKHDIVDFERYGAYSIYNWEIFFHAPLLIACRLSANQRFEEAMRWFHYIFDPTNVETPDVPQRYWITRPFFEQTSEDYRKQRIENLLRNIEQHSDELKAWKNHPFKPHLIARYRPLAYQKAVVMKYIDNLIAWGDQLFRRDTIESVNEASTLYVLAYELLGRRPVKVPNVGHADRSYNELTADGALDPFGNKQVDVLMENFTDVPVRVTRTPEGAELLPRLEVAYFSIPSNGRLLEYWNTVEDRLFKIRHCMNIEGIVRRLPLFEPPIDPALLVKAAAAGVDLGSVMSDMAAAPSPYRFERLAYKAAELCGEVRALGDKLLSVLEKFDAEGLSLLRSTQEIRLLQAVRDVRKKQVEEANESWASLELSKGMALQKKEYFTGRDFISPWEGIALGLGGVSAAAQTAIAVGYALAGGLALIPRFTAGAAGFGGSPEATVDAADGLRFSKAAEAAVMTLGAVAAATDKLGSLASTMGGYWRRQEEWDFQGGLAETEIQQIDKQIAAAKVRLAIAEKELENHEQQIEQAQEADEYMRSKYTSRQLYEWQVRQVSSIYFQSYQLAYDMVKRAEKCYQFETGNPASAFVQFGYWDSLKKGLLAGERLTNDLRRMEAAYLESNTRDLEITKHISLAGFLPLSLLALKEAGACAVILPEWLFDMDYPGHYSRRIKTVSISIPCVTGPYTGVNCTLSLTNHGIRMNDSTAGGYGNPLAAGDARFYKSPVPVAAIATSHGQNDAGMFELNFEDDRYLPFEGAGAVSEWQIRLPQENNQFDLSTISDVIIHLRYTAKASGNLDLVNAARSNVAAILPPSGKRLLVLNHEFGTAWQRFLNPAGDAEQVLAFTLERDHLPFYARGKSSINLTRVDLFLETGDSGSFSARLKVPGAAAASDETMNPDPAFGGSRHLAKSGFASSVPLLGEWQLQIRKSADTGFKSLLPGSIRNAYLVVEFRTS</sequence>
<feature type="coiled-coil region" evidence="1">
    <location>
        <begin position="2752"/>
        <end position="2793"/>
    </location>
</feature>
<reference evidence="6 7" key="1">
    <citation type="submission" date="2023-07" db="EMBL/GenBank/DDBJ databases">
        <title>Genomic Encyclopedia of Type Strains, Phase IV (KMG-IV): sequencing the most valuable type-strain genomes for metagenomic binning, comparative biology and taxonomic classification.</title>
        <authorList>
            <person name="Goeker M."/>
        </authorList>
    </citation>
    <scope>NUCLEOTIDE SEQUENCE [LARGE SCALE GENOMIC DNA]</scope>
    <source>
        <strain evidence="6 7">T98</strain>
    </source>
</reference>
<dbReference type="Pfam" id="PF01471">
    <property type="entry name" value="PG_binding_1"/>
    <property type="match status" value="4"/>
</dbReference>
<dbReference type="Proteomes" id="UP001248709">
    <property type="component" value="Unassembled WGS sequence"/>
</dbReference>
<evidence type="ECO:0000259" key="5">
    <source>
        <dbReference type="Pfam" id="PF20220"/>
    </source>
</evidence>
<dbReference type="Pfam" id="PF18413">
    <property type="entry name" value="Neuraminidase"/>
    <property type="match status" value="1"/>
</dbReference>
<feature type="domain" description="Peptidoglycan binding-like" evidence="2">
    <location>
        <begin position="266"/>
        <end position="318"/>
    </location>
</feature>
<protein>
    <submittedName>
        <fullName evidence="6">Peptidoglycan hydrolase-like protein with peptidoglycan-binding domain</fullName>
    </submittedName>
</protein>
<dbReference type="InterPro" id="IPR036366">
    <property type="entry name" value="PGBDSf"/>
</dbReference>
<dbReference type="SUPFAM" id="SSF47090">
    <property type="entry name" value="PGBD-like"/>
    <property type="match status" value="4"/>
</dbReference>
<organism evidence="6 7">
    <name type="scientific">Paenibacillus forsythiae</name>
    <dbReference type="NCBI Taxonomy" id="365616"/>
    <lineage>
        <taxon>Bacteria</taxon>
        <taxon>Bacillati</taxon>
        <taxon>Bacillota</taxon>
        <taxon>Bacilli</taxon>
        <taxon>Bacillales</taxon>
        <taxon>Paenibacillaceae</taxon>
        <taxon>Paenibacillus</taxon>
    </lineage>
</organism>
<dbReference type="InterPro" id="IPR040840">
    <property type="entry name" value="TcA_TcB_BD"/>
</dbReference>
<keyword evidence="1" id="KW-0175">Coiled coil</keyword>
<keyword evidence="7" id="KW-1185">Reference proteome</keyword>
<dbReference type="Pfam" id="PF18276">
    <property type="entry name" value="TcA_TcB_BD"/>
    <property type="match status" value="1"/>
</dbReference>
<feature type="domain" description="Neuraminidase-like" evidence="4">
    <location>
        <begin position="1836"/>
        <end position="1970"/>
    </location>
</feature>
<dbReference type="EMBL" id="JAUSUY010000001">
    <property type="protein sequence ID" value="MDT3424852.1"/>
    <property type="molecule type" value="Genomic_DNA"/>
</dbReference>
<evidence type="ECO:0000313" key="6">
    <source>
        <dbReference type="EMBL" id="MDT3424852.1"/>
    </source>
</evidence>
<dbReference type="InterPro" id="IPR046839">
    <property type="entry name" value="ABC_toxin_N"/>
</dbReference>
<accession>A0ABU3H210</accession>
<dbReference type="Gene3D" id="1.10.101.10">
    <property type="entry name" value="PGBD-like superfamily/PGBD"/>
    <property type="match status" value="4"/>
</dbReference>
<dbReference type="InterPro" id="IPR041079">
    <property type="entry name" value="Neuraminidase-like"/>
</dbReference>